<dbReference type="EMBL" id="CAUJNA010003260">
    <property type="protein sequence ID" value="CAJ1397236.1"/>
    <property type="molecule type" value="Genomic_DNA"/>
</dbReference>
<reference evidence="2" key="1">
    <citation type="submission" date="2023-08" db="EMBL/GenBank/DDBJ databases">
        <authorList>
            <person name="Chen Y."/>
            <person name="Shah S."/>
            <person name="Dougan E. K."/>
            <person name="Thang M."/>
            <person name="Chan C."/>
        </authorList>
    </citation>
    <scope>NUCLEOTIDE SEQUENCE</scope>
</reference>
<feature type="chain" id="PRO_5041440991" description="Type II secretion system protein N" evidence="1">
    <location>
        <begin position="23"/>
        <end position="276"/>
    </location>
</feature>
<dbReference type="Proteomes" id="UP001178507">
    <property type="component" value="Unassembled WGS sequence"/>
</dbReference>
<feature type="signal peptide" evidence="1">
    <location>
        <begin position="1"/>
        <end position="22"/>
    </location>
</feature>
<comment type="caution">
    <text evidence="2">The sequence shown here is derived from an EMBL/GenBank/DDBJ whole genome shotgun (WGS) entry which is preliminary data.</text>
</comment>
<accession>A0AA36NBD1</accession>
<organism evidence="2 3">
    <name type="scientific">Effrenium voratum</name>
    <dbReference type="NCBI Taxonomy" id="2562239"/>
    <lineage>
        <taxon>Eukaryota</taxon>
        <taxon>Sar</taxon>
        <taxon>Alveolata</taxon>
        <taxon>Dinophyceae</taxon>
        <taxon>Suessiales</taxon>
        <taxon>Symbiodiniaceae</taxon>
        <taxon>Effrenium</taxon>
    </lineage>
</organism>
<gene>
    <name evidence="2" type="ORF">EVOR1521_LOCUS21289</name>
</gene>
<name>A0AA36NBD1_9DINO</name>
<evidence type="ECO:0000313" key="3">
    <source>
        <dbReference type="Proteomes" id="UP001178507"/>
    </source>
</evidence>
<evidence type="ECO:0008006" key="4">
    <source>
        <dbReference type="Google" id="ProtNLM"/>
    </source>
</evidence>
<evidence type="ECO:0000256" key="1">
    <source>
        <dbReference type="SAM" id="SignalP"/>
    </source>
</evidence>
<proteinExistence type="predicted"/>
<dbReference type="AlphaFoldDB" id="A0AA36NBD1"/>
<protein>
    <recommendedName>
        <fullName evidence="4">Type II secretion system protein N</fullName>
    </recommendedName>
</protein>
<keyword evidence="3" id="KW-1185">Reference proteome</keyword>
<sequence>MATQRPGRLNLLAIALAALASAQLIRVFIAPALPQAHRPARQKGSALSLEAVRADLRDEWIDIQGAKASFGATTPFTVALAGPLDLAEDWLFGGAQDDSVDRLVQAGKPAFSKIERVKELEISGSGKQVYKFSLPDLDLMGLGKATSSINLFGAIREDARGKFLEIGTFGNPKAKIGFATGLDIDLPVFSLNVTGELRIAQDGRSERQSLAVGSVSIAVKGEVPSLAGVTLPEQVLKAAAQEANRQTCAYASRKLELELSQDFAAWRGQKVRMERR</sequence>
<keyword evidence="1" id="KW-0732">Signal</keyword>
<evidence type="ECO:0000313" key="2">
    <source>
        <dbReference type="EMBL" id="CAJ1397236.1"/>
    </source>
</evidence>